<evidence type="ECO:0000313" key="2">
    <source>
        <dbReference type="Proteomes" id="UP000033980"/>
    </source>
</evidence>
<sequence>MDTFLTLILAGIQVRIGKQNSAGDKEWERLELEIQNLRARIPFASETDTTGMKVTLEMIDELAKIPGDQGVVIRQILR</sequence>
<proteinExistence type="predicted"/>
<dbReference type="Proteomes" id="UP000033980">
    <property type="component" value="Unassembled WGS sequence"/>
</dbReference>
<evidence type="ECO:0000313" key="1">
    <source>
        <dbReference type="EMBL" id="KKS93505.1"/>
    </source>
</evidence>
<dbReference type="AlphaFoldDB" id="A0A0G1D6E5"/>
<dbReference type="EMBL" id="LCFK01000020">
    <property type="protein sequence ID" value="KKS93505.1"/>
    <property type="molecule type" value="Genomic_DNA"/>
</dbReference>
<gene>
    <name evidence="1" type="ORF">UV68_C0020G0005</name>
</gene>
<reference evidence="1 2" key="1">
    <citation type="journal article" date="2015" name="Nature">
        <title>rRNA introns, odd ribosomes, and small enigmatic genomes across a large radiation of phyla.</title>
        <authorList>
            <person name="Brown C.T."/>
            <person name="Hug L.A."/>
            <person name="Thomas B.C."/>
            <person name="Sharon I."/>
            <person name="Castelle C.J."/>
            <person name="Singh A."/>
            <person name="Wilkins M.J."/>
            <person name="Williams K.H."/>
            <person name="Banfield J.F."/>
        </authorList>
    </citation>
    <scope>NUCLEOTIDE SEQUENCE [LARGE SCALE GENOMIC DNA]</scope>
</reference>
<accession>A0A0G1D6E5</accession>
<organism evidence="1 2">
    <name type="scientific">Candidatus Collierbacteria bacterium GW2011_GWC2_43_12</name>
    <dbReference type="NCBI Taxonomy" id="1618390"/>
    <lineage>
        <taxon>Bacteria</taxon>
        <taxon>Candidatus Collieribacteriota</taxon>
    </lineage>
</organism>
<protein>
    <submittedName>
        <fullName evidence="1">Uncharacterized protein</fullName>
    </submittedName>
</protein>
<comment type="caution">
    <text evidence="1">The sequence shown here is derived from an EMBL/GenBank/DDBJ whole genome shotgun (WGS) entry which is preliminary data.</text>
</comment>
<name>A0A0G1D6E5_9BACT</name>